<dbReference type="EMBL" id="PHIG01000004">
    <property type="protein sequence ID" value="PJK31711.1"/>
    <property type="molecule type" value="Genomic_DNA"/>
</dbReference>
<organism evidence="2 3">
    <name type="scientific">Minwuia thermotolerans</name>
    <dbReference type="NCBI Taxonomy" id="2056226"/>
    <lineage>
        <taxon>Bacteria</taxon>
        <taxon>Pseudomonadati</taxon>
        <taxon>Pseudomonadota</taxon>
        <taxon>Alphaproteobacteria</taxon>
        <taxon>Minwuiales</taxon>
        <taxon>Minwuiaceae</taxon>
        <taxon>Minwuia</taxon>
    </lineage>
</organism>
<dbReference type="InterPro" id="IPR001466">
    <property type="entry name" value="Beta-lactam-related"/>
</dbReference>
<evidence type="ECO:0000259" key="1">
    <source>
        <dbReference type="Pfam" id="PF00144"/>
    </source>
</evidence>
<dbReference type="Gene3D" id="3.40.710.10">
    <property type="entry name" value="DD-peptidase/beta-lactamase superfamily"/>
    <property type="match status" value="1"/>
</dbReference>
<accession>A0A2M9G7M8</accession>
<proteinExistence type="predicted"/>
<evidence type="ECO:0000313" key="3">
    <source>
        <dbReference type="Proteomes" id="UP000229498"/>
    </source>
</evidence>
<feature type="domain" description="Beta-lactamase-related" evidence="1">
    <location>
        <begin position="16"/>
        <end position="370"/>
    </location>
</feature>
<comment type="caution">
    <text evidence="2">The sequence shown here is derived from an EMBL/GenBank/DDBJ whole genome shotgun (WGS) entry which is preliminary data.</text>
</comment>
<name>A0A2M9G7M8_9PROT</name>
<dbReference type="SUPFAM" id="SSF56601">
    <property type="entry name" value="beta-lactamase/transpeptidase-like"/>
    <property type="match status" value="1"/>
</dbReference>
<dbReference type="Pfam" id="PF00144">
    <property type="entry name" value="Beta-lactamase"/>
    <property type="match status" value="1"/>
</dbReference>
<reference evidence="2 3" key="1">
    <citation type="submission" date="2017-11" db="EMBL/GenBank/DDBJ databases">
        <title>Draft genome sequence of Rhizobiales bacterium SY3-13.</title>
        <authorList>
            <person name="Sun C."/>
        </authorList>
    </citation>
    <scope>NUCLEOTIDE SEQUENCE [LARGE SCALE GENOMIC DNA]</scope>
    <source>
        <strain evidence="2 3">SY3-13</strain>
    </source>
</reference>
<keyword evidence="3" id="KW-1185">Reference proteome</keyword>
<dbReference type="PANTHER" id="PTHR43319:SF3">
    <property type="entry name" value="BETA-LACTAMASE-RELATED DOMAIN-CONTAINING PROTEIN"/>
    <property type="match status" value="1"/>
</dbReference>
<dbReference type="PANTHER" id="PTHR43319">
    <property type="entry name" value="BETA-LACTAMASE-RELATED"/>
    <property type="match status" value="1"/>
</dbReference>
<dbReference type="Proteomes" id="UP000229498">
    <property type="component" value="Unassembled WGS sequence"/>
</dbReference>
<dbReference type="OrthoDB" id="5705574at2"/>
<protein>
    <submittedName>
        <fullName evidence="2">Esterase</fullName>
    </submittedName>
</protein>
<gene>
    <name evidence="2" type="ORF">CVT23_00880</name>
</gene>
<dbReference type="AlphaFoldDB" id="A0A2M9G7M8"/>
<evidence type="ECO:0000313" key="2">
    <source>
        <dbReference type="EMBL" id="PJK31711.1"/>
    </source>
</evidence>
<sequence length="401" mass="43112">MNGHARADFNEVRQAFASNFHDYGEIGASCCVTLGGETVVDLWGGVADQATSRPWEEDTISVVFSATKGATAICAHHLIERDAFTLDTPVVELWPEFGAQGKDGATVRMMLDHSAGVPVLREKLKEDGIYDWDYMCDRLAAEQPFWQPGERNGYHGLTFGWTVGELVRRASGKSLGTYFRENVAEPLGIDFWIGLPEEMEPRVAPMIFRRHQPGDAQPPFLEVGLNQPGSIPHLFLFNSGGFLSRGCNTREGHAAELGGAGGITNARGLALMYRPFANGGSWDGVDMVGPDTLAAMGEVSTATNLDANLQIPTRFAPGFMKSMDNRGLGFESAIIGAGAFGHVGAGGSIGFADPELGLSFGYTMNRMGEGLLLNERGQALVDAVYRCLGGMAVRGGAWRRA</sequence>
<dbReference type="InterPro" id="IPR012338">
    <property type="entry name" value="Beta-lactam/transpept-like"/>
</dbReference>
<dbReference type="InterPro" id="IPR052907">
    <property type="entry name" value="Beta-lactamase/esterase"/>
</dbReference>